<dbReference type="EC" id="2.7.13.3" evidence="2"/>
<dbReference type="Pfam" id="PF13426">
    <property type="entry name" value="PAS_9"/>
    <property type="match status" value="2"/>
</dbReference>
<dbReference type="Gene3D" id="2.10.70.100">
    <property type="match status" value="1"/>
</dbReference>
<proteinExistence type="predicted"/>
<dbReference type="AlphaFoldDB" id="A0A5S3V4I7"/>
<dbReference type="PANTHER" id="PTHR43047:SF64">
    <property type="entry name" value="HISTIDINE KINASE CONTAINING CHEY-HOMOLOGOUS RECEIVER DOMAIN AND PAS DOMAIN-RELATED"/>
    <property type="match status" value="1"/>
</dbReference>
<keyword evidence="4" id="KW-0808">Transferase</keyword>
<accession>A0A5S3V4I7</accession>
<reference evidence="7 8" key="1">
    <citation type="submission" date="2019-10" db="EMBL/GenBank/DDBJ databases">
        <title>Pseudoalteromonas rubra S4059.</title>
        <authorList>
            <person name="Paulsen S."/>
            <person name="Wang X."/>
        </authorList>
    </citation>
    <scope>NUCLEOTIDE SEQUENCE [LARGE SCALE GENOMIC DNA]</scope>
    <source>
        <strain evidence="7 8">S4059</strain>
    </source>
</reference>
<dbReference type="InterPro" id="IPR003661">
    <property type="entry name" value="HisK_dim/P_dom"/>
</dbReference>
<dbReference type="Gene3D" id="3.30.565.10">
    <property type="entry name" value="Histidine kinase-like ATPase, C-terminal domain"/>
    <property type="match status" value="1"/>
</dbReference>
<dbReference type="NCBIfam" id="TIGR00229">
    <property type="entry name" value="sensory_box"/>
    <property type="match status" value="3"/>
</dbReference>
<dbReference type="Pfam" id="PF00072">
    <property type="entry name" value="Response_reg"/>
    <property type="match status" value="1"/>
</dbReference>
<evidence type="ECO:0000256" key="4">
    <source>
        <dbReference type="ARBA" id="ARBA00022679"/>
    </source>
</evidence>
<name>A0A5S3V4I7_9GAMM</name>
<dbReference type="SMART" id="SM00388">
    <property type="entry name" value="HisKA"/>
    <property type="match status" value="1"/>
</dbReference>
<dbReference type="Gene3D" id="3.40.50.2300">
    <property type="match status" value="1"/>
</dbReference>
<dbReference type="FunFam" id="3.30.565.10:FF:000010">
    <property type="entry name" value="Sensor histidine kinase RcsC"/>
    <property type="match status" value="1"/>
</dbReference>
<dbReference type="CDD" id="cd16922">
    <property type="entry name" value="HATPase_EvgS-ArcB-TorS-like"/>
    <property type="match status" value="1"/>
</dbReference>
<dbReference type="Pfam" id="PF08447">
    <property type="entry name" value="PAS_3"/>
    <property type="match status" value="1"/>
</dbReference>
<dbReference type="InterPro" id="IPR013655">
    <property type="entry name" value="PAS_fold_3"/>
</dbReference>
<gene>
    <name evidence="7" type="ORF">CWC22_003120</name>
</gene>
<dbReference type="SUPFAM" id="SSF47384">
    <property type="entry name" value="Homodimeric domain of signal transducing histidine kinase"/>
    <property type="match status" value="1"/>
</dbReference>
<dbReference type="Pfam" id="PF02518">
    <property type="entry name" value="HATPase_c"/>
    <property type="match status" value="1"/>
</dbReference>
<dbReference type="CDD" id="cd17546">
    <property type="entry name" value="REC_hyHK_CKI1_RcsC-like"/>
    <property type="match status" value="1"/>
</dbReference>
<dbReference type="Pfam" id="PF00512">
    <property type="entry name" value="HisKA"/>
    <property type="match status" value="1"/>
</dbReference>
<dbReference type="RefSeq" id="WP_138536139.1">
    <property type="nucleotide sequence ID" value="NZ_CP045429.1"/>
</dbReference>
<dbReference type="SMART" id="SM00086">
    <property type="entry name" value="PAC"/>
    <property type="match status" value="3"/>
</dbReference>
<dbReference type="InterPro" id="IPR001610">
    <property type="entry name" value="PAC"/>
</dbReference>
<keyword evidence="5" id="KW-0418">Kinase</keyword>
<dbReference type="Gene3D" id="1.10.287.130">
    <property type="match status" value="1"/>
</dbReference>
<dbReference type="SUPFAM" id="SSF52172">
    <property type="entry name" value="CheY-like"/>
    <property type="match status" value="1"/>
</dbReference>
<dbReference type="InterPro" id="IPR001789">
    <property type="entry name" value="Sig_transdc_resp-reg_receiver"/>
</dbReference>
<dbReference type="InterPro" id="IPR000014">
    <property type="entry name" value="PAS"/>
</dbReference>
<dbReference type="InterPro" id="IPR003594">
    <property type="entry name" value="HATPase_dom"/>
</dbReference>
<evidence type="ECO:0000256" key="1">
    <source>
        <dbReference type="ARBA" id="ARBA00000085"/>
    </source>
</evidence>
<dbReference type="InterPro" id="IPR000700">
    <property type="entry name" value="PAS-assoc_C"/>
</dbReference>
<evidence type="ECO:0000313" key="8">
    <source>
        <dbReference type="Proteomes" id="UP000305729"/>
    </source>
</evidence>
<dbReference type="PANTHER" id="PTHR43047">
    <property type="entry name" value="TWO-COMPONENT HISTIDINE PROTEIN KINASE"/>
    <property type="match status" value="1"/>
</dbReference>
<evidence type="ECO:0000313" key="7">
    <source>
        <dbReference type="EMBL" id="QPB82052.1"/>
    </source>
</evidence>
<protein>
    <recommendedName>
        <fullName evidence="2">histidine kinase</fullName>
        <ecNumber evidence="2">2.7.13.3</ecNumber>
    </recommendedName>
</protein>
<dbReference type="EMBL" id="CP045429">
    <property type="protein sequence ID" value="QPB82052.1"/>
    <property type="molecule type" value="Genomic_DNA"/>
</dbReference>
<dbReference type="PROSITE" id="PS50110">
    <property type="entry name" value="RESPONSE_REGULATORY"/>
    <property type="match status" value="1"/>
</dbReference>
<evidence type="ECO:0000256" key="5">
    <source>
        <dbReference type="ARBA" id="ARBA00022777"/>
    </source>
</evidence>
<dbReference type="PRINTS" id="PR00344">
    <property type="entry name" value="BCTRLSENSOR"/>
</dbReference>
<dbReference type="SUPFAM" id="SSF55874">
    <property type="entry name" value="ATPase domain of HSP90 chaperone/DNA topoisomerase II/histidine kinase"/>
    <property type="match status" value="1"/>
</dbReference>
<dbReference type="InterPro" id="IPR004358">
    <property type="entry name" value="Sig_transdc_His_kin-like_C"/>
</dbReference>
<dbReference type="InterPro" id="IPR011006">
    <property type="entry name" value="CheY-like_superfamily"/>
</dbReference>
<keyword evidence="3" id="KW-0597">Phosphoprotein</keyword>
<dbReference type="InterPro" id="IPR036890">
    <property type="entry name" value="HATPase_C_sf"/>
</dbReference>
<sequence>MAKLPDVKILDGTPQFDAEPAQFPRSMSETELLQFLKLSMEYTTDEILWISSDSEILYLNSAASKKLGYAKGELIGSQIWVCNPSFAPKSWAEFWLRVQSNKHIDFETQHQHKTGARFPVRVRGHLVEHGAKKSLLAFVSDLEVRMHTLGGASMQIETLLEQERQKFAEFVDLAPIGIAINYLEDGRFDYINAEFSRFTGYSVDELNQMDYWQLTPKKYADQEAKQLADMAETGRYGPYQKEYIHKLGHTLPVLLSGILITDVTGQDFIWSVVQDISKQKEVEEQIRAAKEKADVSAFRMQLANDSAGIGVWEWDLLTNALVWDDWMYRLYGISEETFSGAYEAWENSVHPDDIASARALLESAIAGTGYYDTEFRVVHPDGRIRTMKATAEVIRNEQNQAVKVIGVNYDITEKVTAMKTMIKAKQEAENAAKAKSDFLANMSHEIRTPMNAILGGLQLLDQARLESDLKVILDNAAFSAQSLLTVINDILDYSKIESNQLTLEQAPFSLIDVLDSVKYDLDSIVSKKGIELIVSIESSFTDGWLGDLVRVKQVLLNLISNAVKFTDQGCVKVIVSCTEQNNQQALCIDVIDSGIGMSVEAQQRIFERFAQADSSTTRKYGGTGLGMSITLSLVKLMNGSLDLISKEGEGTQIKVVLPLEKTVLKSSGQKSESLSPPDLTGKHILVAEDNKINQMLIKAILKSTQAALTIVENGTQAVDAVLHTHFDLILMDIHMPEMDGNEAQRQISKSHADMPVIALTANVMTEDVKGYLAQGFVAHVGKPIDMNNLYQVLARFSTSSEL</sequence>
<dbReference type="InterPro" id="IPR005467">
    <property type="entry name" value="His_kinase_dom"/>
</dbReference>
<dbReference type="SMART" id="SM00448">
    <property type="entry name" value="REC"/>
    <property type="match status" value="1"/>
</dbReference>
<evidence type="ECO:0000256" key="3">
    <source>
        <dbReference type="ARBA" id="ARBA00022553"/>
    </source>
</evidence>
<dbReference type="Proteomes" id="UP000305729">
    <property type="component" value="Chromosome 1"/>
</dbReference>
<dbReference type="SMART" id="SM00091">
    <property type="entry name" value="PAS"/>
    <property type="match status" value="3"/>
</dbReference>
<dbReference type="InterPro" id="IPR036097">
    <property type="entry name" value="HisK_dim/P_sf"/>
</dbReference>
<keyword evidence="6" id="KW-0902">Two-component regulatory system</keyword>
<comment type="catalytic activity">
    <reaction evidence="1">
        <text>ATP + protein L-histidine = ADP + protein N-phospho-L-histidine.</text>
        <dbReference type="EC" id="2.7.13.3"/>
    </reaction>
</comment>
<evidence type="ECO:0000256" key="6">
    <source>
        <dbReference type="ARBA" id="ARBA00023012"/>
    </source>
</evidence>
<dbReference type="PROSITE" id="PS50113">
    <property type="entry name" value="PAC"/>
    <property type="match status" value="1"/>
</dbReference>
<evidence type="ECO:0000256" key="2">
    <source>
        <dbReference type="ARBA" id="ARBA00012438"/>
    </source>
</evidence>
<dbReference type="GO" id="GO:0000155">
    <property type="term" value="F:phosphorelay sensor kinase activity"/>
    <property type="evidence" value="ECO:0007669"/>
    <property type="project" value="InterPro"/>
</dbReference>
<dbReference type="CDD" id="cd00130">
    <property type="entry name" value="PAS"/>
    <property type="match status" value="3"/>
</dbReference>
<organism evidence="7 8">
    <name type="scientific">Pseudoalteromonas rubra</name>
    <dbReference type="NCBI Taxonomy" id="43658"/>
    <lineage>
        <taxon>Bacteria</taxon>
        <taxon>Pseudomonadati</taxon>
        <taxon>Pseudomonadota</taxon>
        <taxon>Gammaproteobacteria</taxon>
        <taxon>Alteromonadales</taxon>
        <taxon>Pseudoalteromonadaceae</taxon>
        <taxon>Pseudoalteromonas</taxon>
    </lineage>
</organism>
<dbReference type="InterPro" id="IPR035965">
    <property type="entry name" value="PAS-like_dom_sf"/>
</dbReference>
<dbReference type="CDD" id="cd00082">
    <property type="entry name" value="HisKA"/>
    <property type="match status" value="1"/>
</dbReference>
<dbReference type="Gene3D" id="3.30.450.20">
    <property type="entry name" value="PAS domain"/>
    <property type="match status" value="3"/>
</dbReference>
<dbReference type="SMART" id="SM00387">
    <property type="entry name" value="HATPase_c"/>
    <property type="match status" value="1"/>
</dbReference>
<dbReference type="SUPFAM" id="SSF55785">
    <property type="entry name" value="PYP-like sensor domain (PAS domain)"/>
    <property type="match status" value="3"/>
</dbReference>
<dbReference type="PROSITE" id="PS50112">
    <property type="entry name" value="PAS"/>
    <property type="match status" value="1"/>
</dbReference>
<dbReference type="PROSITE" id="PS50109">
    <property type="entry name" value="HIS_KIN"/>
    <property type="match status" value="1"/>
</dbReference>